<protein>
    <submittedName>
        <fullName evidence="1">Uncharacterized protein</fullName>
    </submittedName>
</protein>
<dbReference type="OrthoDB" id="2136319at2759"/>
<dbReference type="VEuPathDB" id="FungiDB:SeMB42_g03672"/>
<accession>A0A507D5V4</accession>
<dbReference type="AlphaFoldDB" id="A0A507D5V4"/>
<dbReference type="EMBL" id="QEAM01000093">
    <property type="protein sequence ID" value="TPX46824.1"/>
    <property type="molecule type" value="Genomic_DNA"/>
</dbReference>
<dbReference type="Proteomes" id="UP000320475">
    <property type="component" value="Unassembled WGS sequence"/>
</dbReference>
<comment type="caution">
    <text evidence="1">The sequence shown here is derived from an EMBL/GenBank/DDBJ whole genome shotgun (WGS) entry which is preliminary data.</text>
</comment>
<reference evidence="1 2" key="1">
    <citation type="journal article" date="2019" name="Sci. Rep.">
        <title>Comparative genomics of chytrid fungi reveal insights into the obligate biotrophic and pathogenic lifestyle of Synchytrium endobioticum.</title>
        <authorList>
            <person name="van de Vossenberg B.T.L.H."/>
            <person name="Warris S."/>
            <person name="Nguyen H.D.T."/>
            <person name="van Gent-Pelzer M.P.E."/>
            <person name="Joly D.L."/>
            <person name="van de Geest H.C."/>
            <person name="Bonants P.J.M."/>
            <person name="Smith D.S."/>
            <person name="Levesque C.A."/>
            <person name="van der Lee T.A.J."/>
        </authorList>
    </citation>
    <scope>NUCLEOTIDE SEQUENCE [LARGE SCALE GENOMIC DNA]</scope>
    <source>
        <strain evidence="1 2">LEV6574</strain>
    </source>
</reference>
<sequence length="216" mass="23937">MITIINPRSRQIFNPKQRVIENPSPLDTTQKQEKGTMKSASFYALAILASIVTCGFGSNCPLSKRCPYVDQHHSVKSDVAGCPLNGKCPYYDHTTPTVEGILTTKDQHCPLAGKCAFYERAKNDTLGEVNMNSENCPFAGSCPYYTEFKEHGGTFACPVMAKSCPHYQKVHKKPHHAYIEAEHKHHSVACPYMKAHGKDSISKVSDGHPSLVKQEL</sequence>
<evidence type="ECO:0000313" key="2">
    <source>
        <dbReference type="Proteomes" id="UP000320475"/>
    </source>
</evidence>
<organism evidence="1 2">
    <name type="scientific">Synchytrium endobioticum</name>
    <dbReference type="NCBI Taxonomy" id="286115"/>
    <lineage>
        <taxon>Eukaryota</taxon>
        <taxon>Fungi</taxon>
        <taxon>Fungi incertae sedis</taxon>
        <taxon>Chytridiomycota</taxon>
        <taxon>Chytridiomycota incertae sedis</taxon>
        <taxon>Chytridiomycetes</taxon>
        <taxon>Synchytriales</taxon>
        <taxon>Synchytriaceae</taxon>
        <taxon>Synchytrium</taxon>
    </lineage>
</organism>
<name>A0A507D5V4_9FUNG</name>
<gene>
    <name evidence="1" type="ORF">SeLEV6574_g03002</name>
</gene>
<evidence type="ECO:0000313" key="1">
    <source>
        <dbReference type="EMBL" id="TPX46824.1"/>
    </source>
</evidence>
<proteinExistence type="predicted"/>